<organism evidence="2 3">
    <name type="scientific">Cocos nucifera</name>
    <name type="common">Coconut palm</name>
    <dbReference type="NCBI Taxonomy" id="13894"/>
    <lineage>
        <taxon>Eukaryota</taxon>
        <taxon>Viridiplantae</taxon>
        <taxon>Streptophyta</taxon>
        <taxon>Embryophyta</taxon>
        <taxon>Tracheophyta</taxon>
        <taxon>Spermatophyta</taxon>
        <taxon>Magnoliopsida</taxon>
        <taxon>Liliopsida</taxon>
        <taxon>Arecaceae</taxon>
        <taxon>Arecoideae</taxon>
        <taxon>Cocoseae</taxon>
        <taxon>Attaleinae</taxon>
        <taxon>Cocos</taxon>
    </lineage>
</organism>
<proteinExistence type="predicted"/>
<dbReference type="AlphaFoldDB" id="A0A8K0NCS2"/>
<evidence type="ECO:0000313" key="3">
    <source>
        <dbReference type="Proteomes" id="UP000797356"/>
    </source>
</evidence>
<comment type="caution">
    <text evidence="2">The sequence shown here is derived from an EMBL/GenBank/DDBJ whole genome shotgun (WGS) entry which is preliminary data.</text>
</comment>
<reference evidence="2" key="1">
    <citation type="journal article" date="2017" name="Gigascience">
        <title>The genome draft of coconut (Cocos nucifera).</title>
        <authorList>
            <person name="Xiao Y."/>
            <person name="Xu P."/>
            <person name="Fan H."/>
            <person name="Baudouin L."/>
            <person name="Xia W."/>
            <person name="Bocs S."/>
            <person name="Xu J."/>
            <person name="Li Q."/>
            <person name="Guo A."/>
            <person name="Zhou L."/>
            <person name="Li J."/>
            <person name="Wu Y."/>
            <person name="Ma Z."/>
            <person name="Armero A."/>
            <person name="Issali A.E."/>
            <person name="Liu N."/>
            <person name="Peng M."/>
            <person name="Yang Y."/>
        </authorList>
    </citation>
    <scope>NUCLEOTIDE SEQUENCE</scope>
    <source>
        <tissue evidence="2">Spear leaf of Hainan Tall coconut</tissue>
    </source>
</reference>
<protein>
    <submittedName>
        <fullName evidence="2">Uncharacterized protein</fullName>
    </submittedName>
</protein>
<dbReference type="Proteomes" id="UP000797356">
    <property type="component" value="Chromosome 14"/>
</dbReference>
<evidence type="ECO:0000313" key="2">
    <source>
        <dbReference type="EMBL" id="KAG1368593.1"/>
    </source>
</evidence>
<evidence type="ECO:0000256" key="1">
    <source>
        <dbReference type="SAM" id="Coils"/>
    </source>
</evidence>
<name>A0A8K0NCS2_COCNU</name>
<keyword evidence="1" id="KW-0175">Coiled coil</keyword>
<reference evidence="2" key="2">
    <citation type="submission" date="2019-07" db="EMBL/GenBank/DDBJ databases">
        <authorList>
            <person name="Yang Y."/>
            <person name="Bocs S."/>
            <person name="Baudouin L."/>
        </authorList>
    </citation>
    <scope>NUCLEOTIDE SEQUENCE</scope>
    <source>
        <tissue evidence="2">Spear leaf of Hainan Tall coconut</tissue>
    </source>
</reference>
<feature type="coiled-coil region" evidence="1">
    <location>
        <begin position="219"/>
        <end position="281"/>
    </location>
</feature>
<gene>
    <name evidence="2" type="ORF">COCNU_14G010610</name>
</gene>
<keyword evidence="3" id="KW-1185">Reference proteome</keyword>
<dbReference type="EMBL" id="CM017885">
    <property type="protein sequence ID" value="KAG1368593.1"/>
    <property type="molecule type" value="Genomic_DNA"/>
</dbReference>
<accession>A0A8K0NCS2</accession>
<sequence length="312" mass="36247">MHDGWHDVNVEMEIPRHDKNVISIVALVRDIMIIEENDDCSWMALHVLVVPQPPVAIATEGYVSPPSVLSSATSVHWGEDSVDQNPKLGAEEESYFKILKNFKVPLMEELLSDEALYKARLSHADLREMRYEDIDKMRQNLLKKRKALIVEEMRYEDIDKMRQNLLKKRKALIVEDATFDVWKVVRELMERSILPMELMKIDSMEFDDLQWIDINRSLSQKAESNAVEARAQVELAREKIDCLRESLDKALTNLAKKREVLQEATAKIEMVEQNVEDEIIETKLETEGRIVDARRMVVEAFKVLANFKKEKI</sequence>